<evidence type="ECO:0008006" key="11">
    <source>
        <dbReference type="Google" id="ProtNLM"/>
    </source>
</evidence>
<dbReference type="Pfam" id="PF09594">
    <property type="entry name" value="GT87"/>
    <property type="match status" value="1"/>
</dbReference>
<evidence type="ECO:0000313" key="9">
    <source>
        <dbReference type="EMBL" id="GAA2015099.1"/>
    </source>
</evidence>
<organism evidence="9 10">
    <name type="scientific">Catenulispora yoronensis</name>
    <dbReference type="NCBI Taxonomy" id="450799"/>
    <lineage>
        <taxon>Bacteria</taxon>
        <taxon>Bacillati</taxon>
        <taxon>Actinomycetota</taxon>
        <taxon>Actinomycetes</taxon>
        <taxon>Catenulisporales</taxon>
        <taxon>Catenulisporaceae</taxon>
        <taxon>Catenulispora</taxon>
    </lineage>
</organism>
<keyword evidence="2" id="KW-1003">Cell membrane</keyword>
<comment type="caution">
    <text evidence="9">The sequence shown here is derived from an EMBL/GenBank/DDBJ whole genome shotgun (WGS) entry which is preliminary data.</text>
</comment>
<accession>A0ABP5F2M1</accession>
<feature type="transmembrane region" description="Helical" evidence="8">
    <location>
        <begin position="206"/>
        <end position="225"/>
    </location>
</feature>
<comment type="similarity">
    <text evidence="7">Belongs to the glycosyltransferase 87 family.</text>
</comment>
<evidence type="ECO:0000256" key="1">
    <source>
        <dbReference type="ARBA" id="ARBA00004651"/>
    </source>
</evidence>
<evidence type="ECO:0000256" key="7">
    <source>
        <dbReference type="ARBA" id="ARBA00024033"/>
    </source>
</evidence>
<reference evidence="10" key="1">
    <citation type="journal article" date="2019" name="Int. J. Syst. Evol. Microbiol.">
        <title>The Global Catalogue of Microorganisms (GCM) 10K type strain sequencing project: providing services to taxonomists for standard genome sequencing and annotation.</title>
        <authorList>
            <consortium name="The Broad Institute Genomics Platform"/>
            <consortium name="The Broad Institute Genome Sequencing Center for Infectious Disease"/>
            <person name="Wu L."/>
            <person name="Ma J."/>
        </authorList>
    </citation>
    <scope>NUCLEOTIDE SEQUENCE [LARGE SCALE GENOMIC DNA]</scope>
    <source>
        <strain evidence="10">JCM 16014</strain>
    </source>
</reference>
<feature type="transmembrane region" description="Helical" evidence="8">
    <location>
        <begin position="111"/>
        <end position="128"/>
    </location>
</feature>
<evidence type="ECO:0000313" key="10">
    <source>
        <dbReference type="Proteomes" id="UP001500751"/>
    </source>
</evidence>
<evidence type="ECO:0000256" key="2">
    <source>
        <dbReference type="ARBA" id="ARBA00022475"/>
    </source>
</evidence>
<keyword evidence="5 8" id="KW-1133">Transmembrane helix</keyword>
<sequence length="404" mass="42911">MRYWLPTALAIASVVALVAHLVYGAALSGADLDVYHGGASAVAHGHSPYVFSSSNQLQFTYPPFAAMFLVPIGLLPIAAAVPVWAGLCTLALEATVWILLGAIGMQGRRRALFTAAGTVAAFSLAPISSNFWTGQINTILMLLIVADLVRPDRPARQPADAGRWRGVSVSGRVSVGIGVGVGIAAGLKLTPLIFVPYLLLSGRARAGLTALATFAATVLAGFVVLPGGSWEYWRNDAWNTKKIVPVDDAWIFSQSILGAFKRVRHYLPATPLWLLLAAVVAVVGLTVAVRASRRGDEPTGVVVCAITGLLVSPVSWPFHWVWCVPLLVLEAARAWQNGRKRQKAGAVALWLAFALASIWTFAVFFADPGQPGTVLVVLFADLFVLVGLVMLAVLARRAAPRPGR</sequence>
<dbReference type="Proteomes" id="UP001500751">
    <property type="component" value="Unassembled WGS sequence"/>
</dbReference>
<comment type="subcellular location">
    <subcellularLocation>
        <location evidence="1">Cell membrane</location>
        <topology evidence="1">Multi-pass membrane protein</topology>
    </subcellularLocation>
</comment>
<protein>
    <recommendedName>
        <fullName evidence="11">Alpha-1,2-mannosyltransferase</fullName>
    </recommendedName>
</protein>
<feature type="transmembrane region" description="Helical" evidence="8">
    <location>
        <begin position="66"/>
        <end position="99"/>
    </location>
</feature>
<feature type="transmembrane region" description="Helical" evidence="8">
    <location>
        <begin position="173"/>
        <end position="200"/>
    </location>
</feature>
<proteinExistence type="inferred from homology"/>
<feature type="transmembrane region" description="Helical" evidence="8">
    <location>
        <begin position="272"/>
        <end position="291"/>
    </location>
</feature>
<keyword evidence="6 8" id="KW-0472">Membrane</keyword>
<gene>
    <name evidence="9" type="ORF">GCM10009839_07810</name>
</gene>
<keyword evidence="3" id="KW-0808">Transferase</keyword>
<feature type="transmembrane region" description="Helical" evidence="8">
    <location>
        <begin position="372"/>
        <end position="395"/>
    </location>
</feature>
<evidence type="ECO:0000256" key="4">
    <source>
        <dbReference type="ARBA" id="ARBA00022692"/>
    </source>
</evidence>
<evidence type="ECO:0000256" key="5">
    <source>
        <dbReference type="ARBA" id="ARBA00022989"/>
    </source>
</evidence>
<feature type="transmembrane region" description="Helical" evidence="8">
    <location>
        <begin position="347"/>
        <end position="366"/>
    </location>
</feature>
<evidence type="ECO:0000256" key="8">
    <source>
        <dbReference type="SAM" id="Phobius"/>
    </source>
</evidence>
<keyword evidence="10" id="KW-1185">Reference proteome</keyword>
<evidence type="ECO:0000256" key="6">
    <source>
        <dbReference type="ARBA" id="ARBA00023136"/>
    </source>
</evidence>
<dbReference type="EMBL" id="BAAAQN010000003">
    <property type="protein sequence ID" value="GAA2015099.1"/>
    <property type="molecule type" value="Genomic_DNA"/>
</dbReference>
<dbReference type="RefSeq" id="WP_344664078.1">
    <property type="nucleotide sequence ID" value="NZ_BAAAQN010000003.1"/>
</dbReference>
<dbReference type="InterPro" id="IPR018584">
    <property type="entry name" value="GT87"/>
</dbReference>
<name>A0ABP5F2M1_9ACTN</name>
<keyword evidence="4 8" id="KW-0812">Transmembrane</keyword>
<evidence type="ECO:0000256" key="3">
    <source>
        <dbReference type="ARBA" id="ARBA00022679"/>
    </source>
</evidence>